<feature type="site" description="Transition state stabilizer" evidence="3">
    <location>
        <position position="169"/>
    </location>
</feature>
<evidence type="ECO:0000256" key="2">
    <source>
        <dbReference type="PIRSR" id="PIRSR603469-2"/>
    </source>
</evidence>
<dbReference type="Proteomes" id="UP000552700">
    <property type="component" value="Unassembled WGS sequence"/>
</dbReference>
<accession>A0A841J770</accession>
<reference evidence="5 6" key="1">
    <citation type="submission" date="2020-08" db="EMBL/GenBank/DDBJ databases">
        <title>Genomic Encyclopedia of Type Strains, Phase IV (KMG-IV): sequencing the most valuable type-strain genomes for metagenomic binning, comparative biology and taxonomic classification.</title>
        <authorList>
            <person name="Goeker M."/>
        </authorList>
    </citation>
    <scope>NUCLEOTIDE SEQUENCE [LARGE SCALE GENOMIC DNA]</scope>
    <source>
        <strain evidence="5 6">DSM 102255</strain>
    </source>
</reference>
<evidence type="ECO:0000256" key="3">
    <source>
        <dbReference type="PIRSR" id="PIRSR603469-4"/>
    </source>
</evidence>
<sequence length="354" mass="38591">MLTAESIKPIAPQLDTWDMWPVETIDGDRAAIAGGTVWMALSAPILGDPILRHSHARIRLLHEVEGEWRDLGYLLPDNFGPGNRKWAGSAVLDENGIVTLFYTSAGNLGESGGYRQRICRTRATLDLRSGEPAFVRWSQPEEIIAADGLHYRIINEWEGSAGTIKAFRDPGFFRDPADGQHYLLFTASLAGSDHAFDGCIGIARSASGLWGQWQLMSPLISADGVNNELERPHIRHHNGLYYLFWSTQLSVFAPDGPTGPTGLYGMVGRSVAGPYHPLNGTGLVLANPPEEPAQTFSWLVLDDLRVASFIDSVGLGGAQPRDAAEARRHFGGCPAPMIRIALNGDKTSIVREAR</sequence>
<comment type="caution">
    <text evidence="5">The sequence shown here is derived from an EMBL/GenBank/DDBJ whole genome shotgun (WGS) entry which is preliminary data.</text>
</comment>
<proteinExistence type="inferred from homology"/>
<gene>
    <name evidence="5" type="ORF">FHS92_002120</name>
</gene>
<name>A0A841J770_9SPHN</name>
<keyword evidence="5" id="KW-0328">Glycosyltransferase</keyword>
<keyword evidence="6" id="KW-1185">Reference proteome</keyword>
<dbReference type="Gene3D" id="2.115.10.20">
    <property type="entry name" value="Glycosyl hydrolase domain, family 43"/>
    <property type="match status" value="1"/>
</dbReference>
<dbReference type="AlphaFoldDB" id="A0A841J770"/>
<feature type="binding site" evidence="2">
    <location>
        <begin position="168"/>
        <end position="169"/>
    </location>
    <ligand>
        <name>substrate</name>
    </ligand>
</feature>
<evidence type="ECO:0000256" key="1">
    <source>
        <dbReference type="ARBA" id="ARBA00006775"/>
    </source>
</evidence>
<evidence type="ECO:0000313" key="5">
    <source>
        <dbReference type="EMBL" id="MBB6124375.1"/>
    </source>
</evidence>
<dbReference type="GO" id="GO:0009758">
    <property type="term" value="P:carbohydrate utilization"/>
    <property type="evidence" value="ECO:0007669"/>
    <property type="project" value="InterPro"/>
</dbReference>
<dbReference type="SUPFAM" id="SSF75005">
    <property type="entry name" value="Arabinanase/levansucrase/invertase"/>
    <property type="match status" value="1"/>
</dbReference>
<evidence type="ECO:0000313" key="6">
    <source>
        <dbReference type="Proteomes" id="UP000552700"/>
    </source>
</evidence>
<dbReference type="CDD" id="cd08997">
    <property type="entry name" value="GH68"/>
    <property type="match status" value="1"/>
</dbReference>
<protein>
    <submittedName>
        <fullName evidence="5">Levansucrase</fullName>
        <ecNumber evidence="5">2.4.1.10</ecNumber>
    </submittedName>
</protein>
<organism evidence="5 6">
    <name type="scientific">Sphingobium subterraneum</name>
    <dbReference type="NCBI Taxonomy" id="627688"/>
    <lineage>
        <taxon>Bacteria</taxon>
        <taxon>Pseudomonadati</taxon>
        <taxon>Pseudomonadota</taxon>
        <taxon>Alphaproteobacteria</taxon>
        <taxon>Sphingomonadales</taxon>
        <taxon>Sphingomonadaceae</taxon>
        <taxon>Sphingobium</taxon>
    </lineage>
</organism>
<dbReference type="GO" id="GO:0050053">
    <property type="term" value="F:levansucrase activity"/>
    <property type="evidence" value="ECO:0007669"/>
    <property type="project" value="UniProtKB-EC"/>
</dbReference>
<keyword evidence="5" id="KW-0808">Transferase</keyword>
<dbReference type="Pfam" id="PF02435">
    <property type="entry name" value="Glyco_hydro_68"/>
    <property type="match status" value="2"/>
</dbReference>
<dbReference type="EMBL" id="JACIJP010000003">
    <property type="protein sequence ID" value="MBB6124375.1"/>
    <property type="molecule type" value="Genomic_DNA"/>
</dbReference>
<dbReference type="InterPro" id="IPR003469">
    <property type="entry name" value="Glyco_hydro_68"/>
</dbReference>
<comment type="similarity">
    <text evidence="1 4">Belongs to the glycosyl hydrolase 68 family.</text>
</comment>
<feature type="binding site" evidence="2">
    <location>
        <position position="87"/>
    </location>
    <ligand>
        <name>substrate</name>
    </ligand>
</feature>
<dbReference type="EC" id="2.4.1.10" evidence="5"/>
<evidence type="ECO:0000256" key="4">
    <source>
        <dbReference type="RuleBase" id="RU361220"/>
    </source>
</evidence>
<dbReference type="InterPro" id="IPR023296">
    <property type="entry name" value="Glyco_hydro_beta-prop_sf"/>
</dbReference>
<feature type="binding site" evidence="2">
    <location>
        <position position="17"/>
    </location>
    <ligand>
        <name>substrate</name>
    </ligand>
</feature>